<feature type="signal peptide" evidence="1">
    <location>
        <begin position="1"/>
        <end position="22"/>
    </location>
</feature>
<dbReference type="EMBL" id="BMAO01032050">
    <property type="protein sequence ID" value="GFQ79383.1"/>
    <property type="molecule type" value="Genomic_DNA"/>
</dbReference>
<dbReference type="InterPro" id="IPR052682">
    <property type="entry name" value="MZB1"/>
</dbReference>
<gene>
    <name evidence="2" type="primary">MZB1</name>
    <name evidence="2" type="ORF">TNCT_244991</name>
</gene>
<dbReference type="GO" id="GO:0005576">
    <property type="term" value="C:extracellular region"/>
    <property type="evidence" value="ECO:0007669"/>
    <property type="project" value="TreeGrafter"/>
</dbReference>
<evidence type="ECO:0000313" key="2">
    <source>
        <dbReference type="EMBL" id="GFQ79383.1"/>
    </source>
</evidence>
<dbReference type="OrthoDB" id="448621at2759"/>
<name>A0A8X6KR28_TRICU</name>
<keyword evidence="1" id="KW-0732">Signal</keyword>
<keyword evidence="3" id="KW-1185">Reference proteome</keyword>
<dbReference type="PANTHER" id="PTHR15881:SF2">
    <property type="entry name" value="MARGINAL ZONE B- AND B1-CELL-SPECIFIC PROTEIN"/>
    <property type="match status" value="1"/>
</dbReference>
<accession>A0A8X6KR28</accession>
<evidence type="ECO:0000313" key="3">
    <source>
        <dbReference type="Proteomes" id="UP000887116"/>
    </source>
</evidence>
<sequence>MHLQSKFLSFILVLCLNYMIGAEVFVGKEGPHTPPPGKKISLPIPQLSDEETESNHMPNHLKCDACHVIAYQVQEAFIRSRKKKTLLKEYEILDIVERICDKGFENYGLKLVDGVNRLSGPGLKTERVMGMTQMGGRWPTRLQEMCHYYIGEVGEVELYNAFLKGEELDFFLCYGNDNYSHCNDIKPPIQTEL</sequence>
<dbReference type="Proteomes" id="UP000887116">
    <property type="component" value="Unassembled WGS sequence"/>
</dbReference>
<dbReference type="PANTHER" id="PTHR15881">
    <property type="entry name" value="MARGINAL ZONE B- AND B1-CELL-SPECIFIC PROTEIN"/>
    <property type="match status" value="1"/>
</dbReference>
<proteinExistence type="predicted"/>
<organism evidence="2 3">
    <name type="scientific">Trichonephila clavata</name>
    <name type="common">Joro spider</name>
    <name type="synonym">Nephila clavata</name>
    <dbReference type="NCBI Taxonomy" id="2740835"/>
    <lineage>
        <taxon>Eukaryota</taxon>
        <taxon>Metazoa</taxon>
        <taxon>Ecdysozoa</taxon>
        <taxon>Arthropoda</taxon>
        <taxon>Chelicerata</taxon>
        <taxon>Arachnida</taxon>
        <taxon>Araneae</taxon>
        <taxon>Araneomorphae</taxon>
        <taxon>Entelegynae</taxon>
        <taxon>Araneoidea</taxon>
        <taxon>Nephilidae</taxon>
        <taxon>Trichonephila</taxon>
    </lineage>
</organism>
<feature type="chain" id="PRO_5036449755" evidence="1">
    <location>
        <begin position="23"/>
        <end position="193"/>
    </location>
</feature>
<reference evidence="2" key="1">
    <citation type="submission" date="2020-07" db="EMBL/GenBank/DDBJ databases">
        <title>Multicomponent nature underlies the extraordinary mechanical properties of spider dragline silk.</title>
        <authorList>
            <person name="Kono N."/>
            <person name="Nakamura H."/>
            <person name="Mori M."/>
            <person name="Yoshida Y."/>
            <person name="Ohtoshi R."/>
            <person name="Malay A.D."/>
            <person name="Moran D.A.P."/>
            <person name="Tomita M."/>
            <person name="Numata K."/>
            <person name="Arakawa K."/>
        </authorList>
    </citation>
    <scope>NUCLEOTIDE SEQUENCE</scope>
</reference>
<dbReference type="AlphaFoldDB" id="A0A8X6KR28"/>
<protein>
    <submittedName>
        <fullName evidence="2">Marginal zone B- and B1-cell-specific protein</fullName>
    </submittedName>
</protein>
<evidence type="ECO:0000256" key="1">
    <source>
        <dbReference type="SAM" id="SignalP"/>
    </source>
</evidence>
<comment type="caution">
    <text evidence="2">The sequence shown here is derived from an EMBL/GenBank/DDBJ whole genome shotgun (WGS) entry which is preliminary data.</text>
</comment>
<dbReference type="GO" id="GO:0034663">
    <property type="term" value="C:endoplasmic reticulum chaperone complex"/>
    <property type="evidence" value="ECO:0007669"/>
    <property type="project" value="TreeGrafter"/>
</dbReference>